<keyword evidence="2" id="KW-0805">Transcription regulation</keyword>
<gene>
    <name evidence="7" type="primary">TBLA0B08160</name>
    <name evidence="7" type="ORF">TBLA_0B08160</name>
</gene>
<dbReference type="PRINTS" id="PR00615">
    <property type="entry name" value="CCAATSUBUNTA"/>
</dbReference>
<dbReference type="OMA" id="PDWQEND"/>
<protein>
    <recommendedName>
        <fullName evidence="6">Transcription factor CBF/NF-Y/archaeal histone domain-containing protein</fullName>
    </recommendedName>
</protein>
<dbReference type="GO" id="GO:0016602">
    <property type="term" value="C:CCAAT-binding factor complex"/>
    <property type="evidence" value="ECO:0007669"/>
    <property type="project" value="InterPro"/>
</dbReference>
<comment type="similarity">
    <text evidence="1">Belongs to the NFYB/HAP3 subunit family.</text>
</comment>
<feature type="compositionally biased region" description="Basic residues" evidence="5">
    <location>
        <begin position="7"/>
        <end position="17"/>
    </location>
</feature>
<dbReference type="InterPro" id="IPR003958">
    <property type="entry name" value="CBFA_NFYB_domain"/>
</dbReference>
<dbReference type="InParanoid" id="I2GZT0"/>
<feature type="compositionally biased region" description="Low complexity" evidence="5">
    <location>
        <begin position="18"/>
        <end position="61"/>
    </location>
</feature>
<keyword evidence="3" id="KW-0238">DNA-binding</keyword>
<evidence type="ECO:0000256" key="1">
    <source>
        <dbReference type="ARBA" id="ARBA00009053"/>
    </source>
</evidence>
<evidence type="ECO:0000256" key="2">
    <source>
        <dbReference type="ARBA" id="ARBA00023015"/>
    </source>
</evidence>
<dbReference type="HOGENOM" id="CLU_1378961_0_0_1"/>
<dbReference type="Gene3D" id="1.10.20.10">
    <property type="entry name" value="Histone, subunit A"/>
    <property type="match status" value="1"/>
</dbReference>
<evidence type="ECO:0000259" key="6">
    <source>
        <dbReference type="Pfam" id="PF00808"/>
    </source>
</evidence>
<feature type="region of interest" description="Disordered" evidence="5">
    <location>
        <begin position="1"/>
        <end position="62"/>
    </location>
</feature>
<dbReference type="Proteomes" id="UP000002866">
    <property type="component" value="Chromosome 2"/>
</dbReference>
<dbReference type="eggNOG" id="KOG0869">
    <property type="taxonomic scope" value="Eukaryota"/>
</dbReference>
<dbReference type="PANTHER" id="PTHR11064">
    <property type="entry name" value="CCAAT-BINDING TRANSCRIPTION FACTOR-RELATED"/>
    <property type="match status" value="1"/>
</dbReference>
<accession>I2GZT0</accession>
<dbReference type="GO" id="GO:0046982">
    <property type="term" value="F:protein heterodimerization activity"/>
    <property type="evidence" value="ECO:0007669"/>
    <property type="project" value="InterPro"/>
</dbReference>
<dbReference type="PANTHER" id="PTHR11064:SF9">
    <property type="entry name" value="NUCLEAR TRANSCRIPTION FACTOR Y SUBUNIT BETA"/>
    <property type="match status" value="1"/>
</dbReference>
<keyword evidence="8" id="KW-1185">Reference proteome</keyword>
<proteinExistence type="inferred from homology"/>
<dbReference type="EMBL" id="HE806317">
    <property type="protein sequence ID" value="CCH59632.1"/>
    <property type="molecule type" value="Genomic_DNA"/>
</dbReference>
<dbReference type="SUPFAM" id="SSF47113">
    <property type="entry name" value="Histone-fold"/>
    <property type="match status" value="1"/>
</dbReference>
<dbReference type="InterPro" id="IPR009072">
    <property type="entry name" value="Histone-fold"/>
</dbReference>
<dbReference type="CDD" id="cd22907">
    <property type="entry name" value="HFD_NFYB"/>
    <property type="match status" value="1"/>
</dbReference>
<evidence type="ECO:0000313" key="7">
    <source>
        <dbReference type="EMBL" id="CCH59632.1"/>
    </source>
</evidence>
<dbReference type="Pfam" id="PF00808">
    <property type="entry name" value="CBFD_NFYB_HMF"/>
    <property type="match status" value="1"/>
</dbReference>
<feature type="region of interest" description="Disordered" evidence="5">
    <location>
        <begin position="162"/>
        <end position="198"/>
    </location>
</feature>
<feature type="domain" description="Transcription factor CBF/NF-Y/archaeal histone" evidence="6">
    <location>
        <begin position="78"/>
        <end position="142"/>
    </location>
</feature>
<evidence type="ECO:0000256" key="4">
    <source>
        <dbReference type="ARBA" id="ARBA00023163"/>
    </source>
</evidence>
<evidence type="ECO:0000313" key="8">
    <source>
        <dbReference type="Proteomes" id="UP000002866"/>
    </source>
</evidence>
<dbReference type="RefSeq" id="XP_004179151.1">
    <property type="nucleotide sequence ID" value="XM_004179103.1"/>
</dbReference>
<sequence length="198" mass="21515">MTFPPAHHAHPHPHTHTHTPQQHAQTSPSNAPAPPNATLNAANSSSLSSLSSSSPSSTSTSVAEPFAHITTLRDQDRLLPINNVARIMKQTLPPATKVSKDAKLLVQECLSEFISFVTSEAADRCDAARRKTLSGEDVLVALHELGFEHYAALLRMVLARHRTRPRRPRSASTNGTGQLQGQDQPDWQENDTNTEPGS</sequence>
<dbReference type="OrthoDB" id="386949at2759"/>
<dbReference type="GO" id="GO:0000978">
    <property type="term" value="F:RNA polymerase II cis-regulatory region sequence-specific DNA binding"/>
    <property type="evidence" value="ECO:0007669"/>
    <property type="project" value="TreeGrafter"/>
</dbReference>
<evidence type="ECO:0000256" key="5">
    <source>
        <dbReference type="SAM" id="MobiDB-lite"/>
    </source>
</evidence>
<dbReference type="KEGG" id="tbl:TBLA_0B08160"/>
<organism evidence="7 8">
    <name type="scientific">Henningerozyma blattae (strain ATCC 34711 / CBS 6284 / DSM 70876 / NBRC 10599 / NRRL Y-10934 / UCD 77-7)</name>
    <name type="common">Yeast</name>
    <name type="synonym">Tetrapisispora blattae</name>
    <dbReference type="NCBI Taxonomy" id="1071380"/>
    <lineage>
        <taxon>Eukaryota</taxon>
        <taxon>Fungi</taxon>
        <taxon>Dikarya</taxon>
        <taxon>Ascomycota</taxon>
        <taxon>Saccharomycotina</taxon>
        <taxon>Saccharomycetes</taxon>
        <taxon>Saccharomycetales</taxon>
        <taxon>Saccharomycetaceae</taxon>
        <taxon>Henningerozyma</taxon>
    </lineage>
</organism>
<dbReference type="AlphaFoldDB" id="I2GZT0"/>
<reference evidence="7 8" key="1">
    <citation type="journal article" date="2011" name="Proc. Natl. Acad. Sci. U.S.A.">
        <title>Evolutionary erosion of yeast sex chromosomes by mating-type switching accidents.</title>
        <authorList>
            <person name="Gordon J.L."/>
            <person name="Armisen D."/>
            <person name="Proux-Wera E."/>
            <person name="Oheigeartaigh S.S."/>
            <person name="Byrne K.P."/>
            <person name="Wolfe K.H."/>
        </authorList>
    </citation>
    <scope>NUCLEOTIDE SEQUENCE [LARGE SCALE GENOMIC DNA]</scope>
    <source>
        <strain evidence="8">ATCC 34711 / CBS 6284 / DSM 70876 / NBRC 10599 / NRRL Y-10934 / UCD 77-7</strain>
    </source>
</reference>
<dbReference type="STRING" id="1071380.I2GZT0"/>
<dbReference type="GO" id="GO:0001228">
    <property type="term" value="F:DNA-binding transcription activator activity, RNA polymerase II-specific"/>
    <property type="evidence" value="ECO:0007669"/>
    <property type="project" value="InterPro"/>
</dbReference>
<evidence type="ECO:0000256" key="3">
    <source>
        <dbReference type="ARBA" id="ARBA00023125"/>
    </source>
</evidence>
<keyword evidence="4" id="KW-0804">Transcription</keyword>
<name>I2GZT0_HENB6</name>
<dbReference type="InterPro" id="IPR027113">
    <property type="entry name" value="Transc_fact_NFYB/HAP3"/>
</dbReference>
<feature type="compositionally biased region" description="Polar residues" evidence="5">
    <location>
        <begin position="174"/>
        <end position="198"/>
    </location>
</feature>
<dbReference type="GeneID" id="14494629"/>